<evidence type="ECO:0000313" key="1">
    <source>
        <dbReference type="EMBL" id="EDK36979.2"/>
    </source>
</evidence>
<protein>
    <submittedName>
        <fullName evidence="1">Uncharacterized protein</fullName>
    </submittedName>
</protein>
<dbReference type="eggNOG" id="KOG1611">
    <property type="taxonomic scope" value="Eukaryota"/>
</dbReference>
<accession>A5DCS3</accession>
<dbReference type="InterPro" id="IPR002347">
    <property type="entry name" value="SDR_fam"/>
</dbReference>
<dbReference type="InParanoid" id="A5DCS3"/>
<dbReference type="KEGG" id="pgu:PGUG_01078"/>
<dbReference type="AlphaFoldDB" id="A5DCS3"/>
<dbReference type="SUPFAM" id="SSF51735">
    <property type="entry name" value="NAD(P)-binding Rossmann-fold domains"/>
    <property type="match status" value="1"/>
</dbReference>
<dbReference type="GeneID" id="5128665"/>
<name>A5DCS3_PICGU</name>
<dbReference type="RefSeq" id="XP_001487700.2">
    <property type="nucleotide sequence ID" value="XM_001487650.1"/>
</dbReference>
<dbReference type="VEuPathDB" id="FungiDB:PGUG_01078"/>
<organism evidence="1 2">
    <name type="scientific">Meyerozyma guilliermondii (strain ATCC 6260 / CBS 566 / DSM 6381 / JCM 1539 / NBRC 10279 / NRRL Y-324)</name>
    <name type="common">Yeast</name>
    <name type="synonym">Candida guilliermondii</name>
    <dbReference type="NCBI Taxonomy" id="294746"/>
    <lineage>
        <taxon>Eukaryota</taxon>
        <taxon>Fungi</taxon>
        <taxon>Dikarya</taxon>
        <taxon>Ascomycota</taxon>
        <taxon>Saccharomycotina</taxon>
        <taxon>Pichiomycetes</taxon>
        <taxon>Debaryomycetaceae</taxon>
        <taxon>Meyerozyma</taxon>
    </lineage>
</organism>
<keyword evidence="2" id="KW-1185">Reference proteome</keyword>
<dbReference type="PANTHER" id="PTHR45458:SF1">
    <property type="entry name" value="SHORT CHAIN DEHYDROGENASE"/>
    <property type="match status" value="1"/>
</dbReference>
<sequence length="171" mass="19006">MYSLSTQVLVTLTPRFWTLQRKSSLVTSLPILLDHSFCSKPFWVWSKKGTSKKVIFVSSAAGSVSVEPSYVSSAYGISKAALNYGARQIARDLSEENFIVVPVHPGLVGTDLLFNATEPFLKSNPHFKDFLGPENYLTPDQSAKGLVALIEKLKKEDSGKFWNYDGTEVPW</sequence>
<dbReference type="Pfam" id="PF00106">
    <property type="entry name" value="adh_short"/>
    <property type="match status" value="1"/>
</dbReference>
<dbReference type="GO" id="GO:0016616">
    <property type="term" value="F:oxidoreductase activity, acting on the CH-OH group of donors, NAD or NADP as acceptor"/>
    <property type="evidence" value="ECO:0007669"/>
    <property type="project" value="TreeGrafter"/>
</dbReference>
<reference evidence="1 2" key="1">
    <citation type="journal article" date="2009" name="Nature">
        <title>Evolution of pathogenicity and sexual reproduction in eight Candida genomes.</title>
        <authorList>
            <person name="Butler G."/>
            <person name="Rasmussen M.D."/>
            <person name="Lin M.F."/>
            <person name="Santos M.A."/>
            <person name="Sakthikumar S."/>
            <person name="Munro C.A."/>
            <person name="Rheinbay E."/>
            <person name="Grabherr M."/>
            <person name="Forche A."/>
            <person name="Reedy J.L."/>
            <person name="Agrafioti I."/>
            <person name="Arnaud M.B."/>
            <person name="Bates S."/>
            <person name="Brown A.J."/>
            <person name="Brunke S."/>
            <person name="Costanzo M.C."/>
            <person name="Fitzpatrick D.A."/>
            <person name="de Groot P.W."/>
            <person name="Harris D."/>
            <person name="Hoyer L.L."/>
            <person name="Hube B."/>
            <person name="Klis F.M."/>
            <person name="Kodira C."/>
            <person name="Lennard N."/>
            <person name="Logue M.E."/>
            <person name="Martin R."/>
            <person name="Neiman A.M."/>
            <person name="Nikolaou E."/>
            <person name="Quail M.A."/>
            <person name="Quinn J."/>
            <person name="Santos M.C."/>
            <person name="Schmitzberger F.F."/>
            <person name="Sherlock G."/>
            <person name="Shah P."/>
            <person name="Silverstein K.A."/>
            <person name="Skrzypek M.S."/>
            <person name="Soll D."/>
            <person name="Staggs R."/>
            <person name="Stansfield I."/>
            <person name="Stumpf M.P."/>
            <person name="Sudbery P.E."/>
            <person name="Srikantha T."/>
            <person name="Zeng Q."/>
            <person name="Berman J."/>
            <person name="Berriman M."/>
            <person name="Heitman J."/>
            <person name="Gow N.A."/>
            <person name="Lorenz M.C."/>
            <person name="Birren B.W."/>
            <person name="Kellis M."/>
            <person name="Cuomo C.A."/>
        </authorList>
    </citation>
    <scope>NUCLEOTIDE SEQUENCE [LARGE SCALE GENOMIC DNA]</scope>
    <source>
        <strain evidence="2">ATCC 6260 / CBS 566 / DSM 6381 / JCM 1539 / NBRC 10279 / NRRL Y-324</strain>
    </source>
</reference>
<proteinExistence type="predicted"/>
<dbReference type="PANTHER" id="PTHR45458">
    <property type="entry name" value="SHORT-CHAIN DEHYDROGENASE/REDUCTASE SDR"/>
    <property type="match status" value="1"/>
</dbReference>
<evidence type="ECO:0000313" key="2">
    <source>
        <dbReference type="Proteomes" id="UP000001997"/>
    </source>
</evidence>
<dbReference type="PRINTS" id="PR00081">
    <property type="entry name" value="GDHRDH"/>
</dbReference>
<dbReference type="Proteomes" id="UP000001997">
    <property type="component" value="Unassembled WGS sequence"/>
</dbReference>
<dbReference type="InterPro" id="IPR036291">
    <property type="entry name" value="NAD(P)-bd_dom_sf"/>
</dbReference>
<dbReference type="EMBL" id="CH408155">
    <property type="protein sequence ID" value="EDK36979.2"/>
    <property type="molecule type" value="Genomic_DNA"/>
</dbReference>
<dbReference type="Gene3D" id="3.40.50.720">
    <property type="entry name" value="NAD(P)-binding Rossmann-like Domain"/>
    <property type="match status" value="1"/>
</dbReference>
<gene>
    <name evidence="1" type="ORF">PGUG_01078</name>
</gene>
<dbReference type="OrthoDB" id="4096546at2759"/>
<dbReference type="InterPro" id="IPR052184">
    <property type="entry name" value="SDR_enzymes"/>
</dbReference>
<dbReference type="HOGENOM" id="CLU_1563433_0_0_1"/>